<sequence length="94" mass="10133">MTTVTRVVAEELVVIFSKTSCCMCNTIKTLINSFGVNPTVYELDEHPNGQQLGSELRALGCKPSVPVVFIGQNLIGGSNEVMSLHIKGKLAQLL</sequence>
<comment type="subcellular location">
    <subcellularLocation>
        <location evidence="1">Cytoplasm</location>
    </subcellularLocation>
</comment>
<keyword evidence="3" id="KW-0963">Cytoplasm</keyword>
<feature type="domain" description="Glutaredoxin" evidence="5">
    <location>
        <begin position="13"/>
        <end position="75"/>
    </location>
</feature>
<dbReference type="InterPro" id="IPR036249">
    <property type="entry name" value="Thioredoxin-like_sf"/>
</dbReference>
<comment type="similarity">
    <text evidence="2">Belongs to the glutaredoxin family. CC-type subfamily.</text>
</comment>
<evidence type="ECO:0000256" key="3">
    <source>
        <dbReference type="ARBA" id="ARBA00022490"/>
    </source>
</evidence>
<evidence type="ECO:0000313" key="6">
    <source>
        <dbReference type="EMBL" id="GEU69540.1"/>
    </source>
</evidence>
<dbReference type="PANTHER" id="PTHR10168">
    <property type="entry name" value="GLUTAREDOXIN"/>
    <property type="match status" value="1"/>
</dbReference>
<evidence type="ECO:0000256" key="1">
    <source>
        <dbReference type="ARBA" id="ARBA00004496"/>
    </source>
</evidence>
<dbReference type="InterPro" id="IPR011905">
    <property type="entry name" value="GlrX-like_pln_2"/>
</dbReference>
<dbReference type="InterPro" id="IPR014025">
    <property type="entry name" value="Glutaredoxin_subgr"/>
</dbReference>
<dbReference type="GO" id="GO:0005737">
    <property type="term" value="C:cytoplasm"/>
    <property type="evidence" value="ECO:0007669"/>
    <property type="project" value="UniProtKB-SubCell"/>
</dbReference>
<name>A0A6L2M7C1_TANCI</name>
<protein>
    <submittedName>
        <fullName evidence="6">Monothiol glutaredoxin-S2-like</fullName>
    </submittedName>
</protein>
<dbReference type="Gene3D" id="3.40.30.10">
    <property type="entry name" value="Glutaredoxin"/>
    <property type="match status" value="1"/>
</dbReference>
<accession>A0A6L2M7C1</accession>
<dbReference type="CDD" id="cd03419">
    <property type="entry name" value="GRX_GRXh_1_2_like"/>
    <property type="match status" value="1"/>
</dbReference>
<dbReference type="AlphaFoldDB" id="A0A6L2M7C1"/>
<dbReference type="PRINTS" id="PR00160">
    <property type="entry name" value="GLUTAREDOXIN"/>
</dbReference>
<gene>
    <name evidence="6" type="ORF">Tci_041518</name>
</gene>
<dbReference type="SUPFAM" id="SSF52833">
    <property type="entry name" value="Thioredoxin-like"/>
    <property type="match status" value="1"/>
</dbReference>
<keyword evidence="4" id="KW-0676">Redox-active center</keyword>
<dbReference type="EMBL" id="BKCJ010005954">
    <property type="protein sequence ID" value="GEU69540.1"/>
    <property type="molecule type" value="Genomic_DNA"/>
</dbReference>
<evidence type="ECO:0000259" key="5">
    <source>
        <dbReference type="Pfam" id="PF00462"/>
    </source>
</evidence>
<comment type="caution">
    <text evidence="6">The sequence shown here is derived from an EMBL/GenBank/DDBJ whole genome shotgun (WGS) entry which is preliminary data.</text>
</comment>
<dbReference type="PROSITE" id="PS51354">
    <property type="entry name" value="GLUTAREDOXIN_2"/>
    <property type="match status" value="1"/>
</dbReference>
<dbReference type="NCBIfam" id="TIGR02189">
    <property type="entry name" value="GlrX-like_plant"/>
    <property type="match status" value="1"/>
</dbReference>
<dbReference type="Pfam" id="PF00462">
    <property type="entry name" value="Glutaredoxin"/>
    <property type="match status" value="1"/>
</dbReference>
<proteinExistence type="inferred from homology"/>
<reference evidence="6" key="1">
    <citation type="journal article" date="2019" name="Sci. Rep.">
        <title>Draft genome of Tanacetum cinerariifolium, the natural source of mosquito coil.</title>
        <authorList>
            <person name="Yamashiro T."/>
            <person name="Shiraishi A."/>
            <person name="Satake H."/>
            <person name="Nakayama K."/>
        </authorList>
    </citation>
    <scope>NUCLEOTIDE SEQUENCE</scope>
</reference>
<dbReference type="InterPro" id="IPR002109">
    <property type="entry name" value="Glutaredoxin"/>
</dbReference>
<evidence type="ECO:0000256" key="4">
    <source>
        <dbReference type="ARBA" id="ARBA00023284"/>
    </source>
</evidence>
<evidence type="ECO:0000256" key="2">
    <source>
        <dbReference type="ARBA" id="ARBA00007568"/>
    </source>
</evidence>
<organism evidence="6">
    <name type="scientific">Tanacetum cinerariifolium</name>
    <name type="common">Dalmatian daisy</name>
    <name type="synonym">Chrysanthemum cinerariifolium</name>
    <dbReference type="NCBI Taxonomy" id="118510"/>
    <lineage>
        <taxon>Eukaryota</taxon>
        <taxon>Viridiplantae</taxon>
        <taxon>Streptophyta</taxon>
        <taxon>Embryophyta</taxon>
        <taxon>Tracheophyta</taxon>
        <taxon>Spermatophyta</taxon>
        <taxon>Magnoliopsida</taxon>
        <taxon>eudicotyledons</taxon>
        <taxon>Gunneridae</taxon>
        <taxon>Pentapetalae</taxon>
        <taxon>asterids</taxon>
        <taxon>campanulids</taxon>
        <taxon>Asterales</taxon>
        <taxon>Asteraceae</taxon>
        <taxon>Asteroideae</taxon>
        <taxon>Anthemideae</taxon>
        <taxon>Anthemidinae</taxon>
        <taxon>Tanacetum</taxon>
    </lineage>
</organism>